<dbReference type="EMBL" id="KQ460326">
    <property type="protein sequence ID" value="KPJ15711.1"/>
    <property type="molecule type" value="Genomic_DNA"/>
</dbReference>
<evidence type="ECO:0000256" key="1">
    <source>
        <dbReference type="SAM" id="MobiDB-lite"/>
    </source>
</evidence>
<sequence length="217" mass="23926">MDRGRACSVEQTRARGRPRHVHTNRGIGSRGCRVSLCAKKIIAKKQSQAGYEVSPQLYSTQVSPKFYNSRTVSQGSVYRLPSTSSASYYPSSQTYTQYTSAPRVQYRVQAAPAYSQVSVPALYNAEHSEHASSSSHYRLQAALPAALTLAQPSAQYAQPSAQYVQSATQYVQPSSAQYVQSSSTQHVQPSVQYVQSNAQYAQPSWQQGSWTANNPWC</sequence>
<name>A0A0N0PD88_PAPMA</name>
<proteinExistence type="predicted"/>
<evidence type="ECO:0000313" key="3">
    <source>
        <dbReference type="Proteomes" id="UP000053240"/>
    </source>
</evidence>
<feature type="compositionally biased region" description="Basic residues" evidence="1">
    <location>
        <begin position="14"/>
        <end position="23"/>
    </location>
</feature>
<gene>
    <name evidence="2" type="ORF">RR48_05675</name>
</gene>
<dbReference type="InParanoid" id="A0A0N0PD88"/>
<keyword evidence="3" id="KW-1185">Reference proteome</keyword>
<dbReference type="Proteomes" id="UP000053240">
    <property type="component" value="Unassembled WGS sequence"/>
</dbReference>
<accession>A0A0N0PD88</accession>
<evidence type="ECO:0000313" key="2">
    <source>
        <dbReference type="EMBL" id="KPJ15711.1"/>
    </source>
</evidence>
<dbReference type="AlphaFoldDB" id="A0A0N0PD88"/>
<protein>
    <submittedName>
        <fullName evidence="2">Uncharacterized protein</fullName>
    </submittedName>
</protein>
<reference evidence="2 3" key="1">
    <citation type="journal article" date="2015" name="Nat. Commun.">
        <title>Outbred genome sequencing and CRISPR/Cas9 gene editing in butterflies.</title>
        <authorList>
            <person name="Li X."/>
            <person name="Fan D."/>
            <person name="Zhang W."/>
            <person name="Liu G."/>
            <person name="Zhang L."/>
            <person name="Zhao L."/>
            <person name="Fang X."/>
            <person name="Chen L."/>
            <person name="Dong Y."/>
            <person name="Chen Y."/>
            <person name="Ding Y."/>
            <person name="Zhao R."/>
            <person name="Feng M."/>
            <person name="Zhu Y."/>
            <person name="Feng Y."/>
            <person name="Jiang X."/>
            <person name="Zhu D."/>
            <person name="Xiang H."/>
            <person name="Feng X."/>
            <person name="Li S."/>
            <person name="Wang J."/>
            <person name="Zhang G."/>
            <person name="Kronforst M.R."/>
            <person name="Wang W."/>
        </authorList>
    </citation>
    <scope>NUCLEOTIDE SEQUENCE [LARGE SCALE GENOMIC DNA]</scope>
    <source>
        <strain evidence="2">Ya'a_city_454_Pm</strain>
        <tissue evidence="2">Whole body</tissue>
    </source>
</reference>
<organism evidence="2 3">
    <name type="scientific">Papilio machaon</name>
    <name type="common">Old World swallowtail butterfly</name>
    <dbReference type="NCBI Taxonomy" id="76193"/>
    <lineage>
        <taxon>Eukaryota</taxon>
        <taxon>Metazoa</taxon>
        <taxon>Ecdysozoa</taxon>
        <taxon>Arthropoda</taxon>
        <taxon>Hexapoda</taxon>
        <taxon>Insecta</taxon>
        <taxon>Pterygota</taxon>
        <taxon>Neoptera</taxon>
        <taxon>Endopterygota</taxon>
        <taxon>Lepidoptera</taxon>
        <taxon>Glossata</taxon>
        <taxon>Ditrysia</taxon>
        <taxon>Papilionoidea</taxon>
        <taxon>Papilionidae</taxon>
        <taxon>Papilioninae</taxon>
        <taxon>Papilio</taxon>
    </lineage>
</organism>
<feature type="region of interest" description="Disordered" evidence="1">
    <location>
        <begin position="1"/>
        <end position="25"/>
    </location>
</feature>